<reference evidence="1" key="1">
    <citation type="submission" date="2023-06" db="EMBL/GenBank/DDBJ databases">
        <authorList>
            <person name="Kurt Z."/>
        </authorList>
    </citation>
    <scope>NUCLEOTIDE SEQUENCE</scope>
</reference>
<comment type="caution">
    <text evidence="1">The sequence shown here is derived from an EMBL/GenBank/DDBJ whole genome shotgun (WGS) entry which is preliminary data.</text>
</comment>
<organism evidence="1">
    <name type="scientific">Hexamita inflata</name>
    <dbReference type="NCBI Taxonomy" id="28002"/>
    <lineage>
        <taxon>Eukaryota</taxon>
        <taxon>Metamonada</taxon>
        <taxon>Diplomonadida</taxon>
        <taxon>Hexamitidae</taxon>
        <taxon>Hexamitinae</taxon>
        <taxon>Hexamita</taxon>
    </lineage>
</organism>
<proteinExistence type="predicted"/>
<dbReference type="EMBL" id="CAXDID020000345">
    <property type="protein sequence ID" value="CAL6080236.1"/>
    <property type="molecule type" value="Genomic_DNA"/>
</dbReference>
<keyword evidence="1" id="KW-0255">Endonuclease</keyword>
<evidence type="ECO:0000313" key="2">
    <source>
        <dbReference type="EMBL" id="CAL6080236.1"/>
    </source>
</evidence>
<dbReference type="EMBL" id="CATOUU010001038">
    <property type="protein sequence ID" value="CAI9968460.1"/>
    <property type="molecule type" value="Genomic_DNA"/>
</dbReference>
<accession>A0AA86R1A2</accession>
<gene>
    <name evidence="1" type="ORF">HINF_LOCUS56105</name>
    <name evidence="2" type="ORF">HINF_LOCUS59770</name>
</gene>
<dbReference type="GO" id="GO:0004519">
    <property type="term" value="F:endonuclease activity"/>
    <property type="evidence" value="ECO:0007669"/>
    <property type="project" value="UniProtKB-KW"/>
</dbReference>
<protein>
    <submittedName>
        <fullName evidence="1">Endonuclease I</fullName>
    </submittedName>
    <submittedName>
        <fullName evidence="2">Endonuclease_I</fullName>
    </submittedName>
</protein>
<name>A0AA86R1A2_9EUKA</name>
<dbReference type="AlphaFoldDB" id="A0AA86R1A2"/>
<evidence type="ECO:0000313" key="1">
    <source>
        <dbReference type="EMBL" id="CAI9968460.1"/>
    </source>
</evidence>
<keyword evidence="1" id="KW-0540">Nuclease</keyword>
<reference evidence="2 3" key="2">
    <citation type="submission" date="2024-07" db="EMBL/GenBank/DDBJ databases">
        <authorList>
            <person name="Akdeniz Z."/>
        </authorList>
    </citation>
    <scope>NUCLEOTIDE SEQUENCE [LARGE SCALE GENOMIC DNA]</scope>
</reference>
<keyword evidence="3" id="KW-1185">Reference proteome</keyword>
<dbReference type="Proteomes" id="UP001642409">
    <property type="component" value="Unassembled WGS sequence"/>
</dbReference>
<keyword evidence="1" id="KW-0378">Hydrolase</keyword>
<sequence length="47" mass="5573">MLTQIYNKQYRRVVEVQGNKNPFQEEQGLTARAFCDLSAYYPCSHFQ</sequence>
<evidence type="ECO:0000313" key="3">
    <source>
        <dbReference type="Proteomes" id="UP001642409"/>
    </source>
</evidence>